<gene>
    <name evidence="3" type="ORF">SAMN05216325_10923</name>
</gene>
<evidence type="ECO:0000313" key="3">
    <source>
        <dbReference type="EMBL" id="SEN16598.1"/>
    </source>
</evidence>
<feature type="transmembrane region" description="Helical" evidence="2">
    <location>
        <begin position="17"/>
        <end position="36"/>
    </location>
</feature>
<protein>
    <submittedName>
        <fullName evidence="3">Uncharacterized protein</fullName>
    </submittedName>
</protein>
<keyword evidence="2" id="KW-0472">Membrane</keyword>
<dbReference type="RefSeq" id="WP_090630871.1">
    <property type="nucleotide sequence ID" value="NZ_FOCP01000009.1"/>
</dbReference>
<evidence type="ECO:0000313" key="4">
    <source>
        <dbReference type="Proteomes" id="UP000199459"/>
    </source>
</evidence>
<feature type="region of interest" description="Disordered" evidence="1">
    <location>
        <begin position="122"/>
        <end position="141"/>
    </location>
</feature>
<dbReference type="Proteomes" id="UP000199459">
    <property type="component" value="Unassembled WGS sequence"/>
</dbReference>
<proteinExistence type="predicted"/>
<accession>A0A1H8ECX8</accession>
<dbReference type="OrthoDB" id="8560147at2"/>
<keyword evidence="2" id="KW-0812">Transmembrane</keyword>
<organism evidence="3 4">
    <name type="scientific">Nitrosomonas marina</name>
    <dbReference type="NCBI Taxonomy" id="917"/>
    <lineage>
        <taxon>Bacteria</taxon>
        <taxon>Pseudomonadati</taxon>
        <taxon>Pseudomonadota</taxon>
        <taxon>Betaproteobacteria</taxon>
        <taxon>Nitrosomonadales</taxon>
        <taxon>Nitrosomonadaceae</taxon>
        <taxon>Nitrosomonas</taxon>
    </lineage>
</organism>
<sequence length="160" mass="18715">MEDFIDQISKYFETVPLWPFFLFGFVGLVAIAVEIVNRKRREEAIENFRNTIETELATMYPKHIRWPENVNQYLCSRLPEMQHNFEVLRVFIPQKQLLSYNTAWNKYCDFCRTITDETCAASEQSTNTSSGAGKTTSADENDPKKVFHKLVSDLLEFTRN</sequence>
<dbReference type="AlphaFoldDB" id="A0A1H8ECX8"/>
<name>A0A1H8ECX8_9PROT</name>
<evidence type="ECO:0000256" key="2">
    <source>
        <dbReference type="SAM" id="Phobius"/>
    </source>
</evidence>
<keyword evidence="2" id="KW-1133">Transmembrane helix</keyword>
<evidence type="ECO:0000256" key="1">
    <source>
        <dbReference type="SAM" id="MobiDB-lite"/>
    </source>
</evidence>
<reference evidence="3 4" key="1">
    <citation type="submission" date="2016-10" db="EMBL/GenBank/DDBJ databases">
        <authorList>
            <person name="de Groot N.N."/>
        </authorList>
    </citation>
    <scope>NUCLEOTIDE SEQUENCE [LARGE SCALE GENOMIC DNA]</scope>
    <source>
        <strain evidence="3 4">Nm22</strain>
    </source>
</reference>
<feature type="compositionally biased region" description="Polar residues" evidence="1">
    <location>
        <begin position="122"/>
        <end position="138"/>
    </location>
</feature>
<dbReference type="EMBL" id="FOCP01000009">
    <property type="protein sequence ID" value="SEN16598.1"/>
    <property type="molecule type" value="Genomic_DNA"/>
</dbReference>